<dbReference type="Proteomes" id="UP001165041">
    <property type="component" value="Unassembled WGS sequence"/>
</dbReference>
<dbReference type="Gene3D" id="1.20.1440.30">
    <property type="entry name" value="Biosynthetic Protein domain"/>
    <property type="match status" value="1"/>
</dbReference>
<proteinExistence type="predicted"/>
<dbReference type="CDD" id="cd14728">
    <property type="entry name" value="Ere-like"/>
    <property type="match status" value="1"/>
</dbReference>
<feature type="region of interest" description="Disordered" evidence="1">
    <location>
        <begin position="1"/>
        <end position="27"/>
    </location>
</feature>
<comment type="caution">
    <text evidence="2">The sequence shown here is derived from an EMBL/GenBank/DDBJ whole genome shotgun (WGS) entry which is preliminary data.</text>
</comment>
<dbReference type="RefSeq" id="WP_285737310.1">
    <property type="nucleotide sequence ID" value="NZ_BSSA01000012.1"/>
</dbReference>
<dbReference type="PANTHER" id="PTHR31299">
    <property type="entry name" value="ESTERASE, PUTATIVE (AFU_ORTHOLOGUE AFUA_1G05850)-RELATED"/>
    <property type="match status" value="1"/>
</dbReference>
<dbReference type="Gene3D" id="3.30.1870.10">
    <property type="entry name" value="EreA-like, domain 2"/>
    <property type="match status" value="1"/>
</dbReference>
<dbReference type="InterPro" id="IPR052036">
    <property type="entry name" value="Hydrolase/PRTase-associated"/>
</dbReference>
<evidence type="ECO:0000256" key="1">
    <source>
        <dbReference type="SAM" id="MobiDB-lite"/>
    </source>
</evidence>
<dbReference type="PANTHER" id="PTHR31299:SF0">
    <property type="entry name" value="ESTERASE, PUTATIVE (AFU_ORTHOLOGUE AFUA_1G05850)-RELATED"/>
    <property type="match status" value="1"/>
</dbReference>
<dbReference type="GO" id="GO:0046677">
    <property type="term" value="P:response to antibiotic"/>
    <property type="evidence" value="ECO:0007669"/>
    <property type="project" value="InterPro"/>
</dbReference>
<dbReference type="Gene3D" id="3.40.1660.10">
    <property type="entry name" value="EreA-like (biosynthetic domain)"/>
    <property type="match status" value="1"/>
</dbReference>
<dbReference type="EMBL" id="BSSA01000012">
    <property type="protein sequence ID" value="GLW71547.1"/>
    <property type="molecule type" value="Genomic_DNA"/>
</dbReference>
<organism evidence="2 3">
    <name type="scientific">Kitasatospora phosalacinea</name>
    <dbReference type="NCBI Taxonomy" id="2065"/>
    <lineage>
        <taxon>Bacteria</taxon>
        <taxon>Bacillati</taxon>
        <taxon>Actinomycetota</taxon>
        <taxon>Actinomycetes</taxon>
        <taxon>Kitasatosporales</taxon>
        <taxon>Streptomycetaceae</taxon>
        <taxon>Kitasatospora</taxon>
    </lineage>
</organism>
<feature type="compositionally biased region" description="Low complexity" evidence="1">
    <location>
        <begin position="1"/>
        <end position="12"/>
    </location>
</feature>
<evidence type="ECO:0000313" key="3">
    <source>
        <dbReference type="Proteomes" id="UP001165041"/>
    </source>
</evidence>
<accession>A0A9W6QBI0</accession>
<sequence>MPNTSAATAATARPTGPGDDLIPRHPADDLPLPDAVLDEIAARLAAGAEVVGLGESTRFSRETFAVRDQLFRRLVREHGFRALAVQDHAVAAAALDAYANGGPGSAASALAGAWKPWRTAEMAAALEWVRAFNREHPDDPVRIFGVRPAEAGPADYDAVLAFVRVAAPELSAPVAAHLEPVRTAHEMAEHVQRARGVHPGRPFAEHARDALALVEPLPGADRPGGAAERMRLIVQFHERSVAGRGSYAGEAELWAGVVADFRRRTGLRVVYWDGIGHTVAAGAVLGLASERGAQATVGSVLRERYGAGYVSAAIGFHHGDLGVVTVPAPTADLVDARLGEGAPAARWLDLREEDVRRRWDGPAKVRVVSGVYTPERDAAEHLAVASLAAAFDVLLHLRRATAAHWLP</sequence>
<evidence type="ECO:0000313" key="2">
    <source>
        <dbReference type="EMBL" id="GLW71547.1"/>
    </source>
</evidence>
<name>A0A9W6QBI0_9ACTN</name>
<dbReference type="InterPro" id="IPR007815">
    <property type="entry name" value="Emycin_Estase"/>
</dbReference>
<evidence type="ECO:0008006" key="4">
    <source>
        <dbReference type="Google" id="ProtNLM"/>
    </source>
</evidence>
<dbReference type="Pfam" id="PF05139">
    <property type="entry name" value="Erythro_esteras"/>
    <property type="match status" value="1"/>
</dbReference>
<dbReference type="AlphaFoldDB" id="A0A9W6QBI0"/>
<dbReference type="SUPFAM" id="SSF159501">
    <property type="entry name" value="EreA/ChaN-like"/>
    <property type="match status" value="1"/>
</dbReference>
<gene>
    <name evidence="2" type="ORF">Kpho02_38460</name>
</gene>
<protein>
    <recommendedName>
        <fullName evidence="4">Erythromycin esterase</fullName>
    </recommendedName>
</protein>
<reference evidence="2" key="1">
    <citation type="submission" date="2023-02" db="EMBL/GenBank/DDBJ databases">
        <title>Kitasatospora phosalacinea NBRC 14627.</title>
        <authorList>
            <person name="Ichikawa N."/>
            <person name="Sato H."/>
            <person name="Tonouchi N."/>
        </authorList>
    </citation>
    <scope>NUCLEOTIDE SEQUENCE</scope>
    <source>
        <strain evidence="2">NBRC 14627</strain>
    </source>
</reference>